<keyword evidence="2 4" id="KW-0067">ATP-binding</keyword>
<evidence type="ECO:0000313" key="5">
    <source>
        <dbReference type="Proteomes" id="UP000240317"/>
    </source>
</evidence>
<sequence length="304" mass="32725">MNGAPVVHAQSLTVRRGGHRLLDRCSLTLDSGSICALLGPNGAGKSSFLRTLLGLLCPDEGHLEVLGLVPARVPQDVRAAVSLVPTGGLLLDGLTAAQHFQVGSRFEPRWASSTAQRVAELFDLPLNRVSRHLSTGQRVGLALAYAFASQPRLLLLDEPTNGLDHHHREVLLSLVAAYAADGGTVLFTSHVLSEVEALADTVAFMHAGHLALSGTMHDLLRRYATVQAIYDAQVPLVTAQWIRLQFPQAEVEIIGRVLRVSHYERTDEILDALAAEQPVDLQVQAGTLTRLYGAVVEEGVRAVV</sequence>
<reference evidence="4 5" key="1">
    <citation type="submission" date="2018-03" db="EMBL/GenBank/DDBJ databases">
        <title>Draft genome of Deinococcus sp. OD32.</title>
        <authorList>
            <person name="Wang X.-P."/>
            <person name="Du Z.-J."/>
        </authorList>
    </citation>
    <scope>NUCLEOTIDE SEQUENCE [LARGE SCALE GENOMIC DNA]</scope>
    <source>
        <strain evidence="4 5">OD32</strain>
    </source>
</reference>
<dbReference type="PANTHER" id="PTHR43158">
    <property type="entry name" value="SKFA PEPTIDE EXPORT ATP-BINDING PROTEIN SKFE"/>
    <property type="match status" value="1"/>
</dbReference>
<organism evidence="4 5">
    <name type="scientific">Deinococcus arcticus</name>
    <dbReference type="NCBI Taxonomy" id="2136176"/>
    <lineage>
        <taxon>Bacteria</taxon>
        <taxon>Thermotogati</taxon>
        <taxon>Deinococcota</taxon>
        <taxon>Deinococci</taxon>
        <taxon>Deinococcales</taxon>
        <taxon>Deinococcaceae</taxon>
        <taxon>Deinococcus</taxon>
    </lineage>
</organism>
<dbReference type="Proteomes" id="UP000240317">
    <property type="component" value="Unassembled WGS sequence"/>
</dbReference>
<dbReference type="PROSITE" id="PS50893">
    <property type="entry name" value="ABC_TRANSPORTER_2"/>
    <property type="match status" value="1"/>
</dbReference>
<proteinExistence type="predicted"/>
<dbReference type="EMBL" id="PYSV01000004">
    <property type="protein sequence ID" value="PTA68660.1"/>
    <property type="molecule type" value="Genomic_DNA"/>
</dbReference>
<comment type="caution">
    <text evidence="4">The sequence shown here is derived from an EMBL/GenBank/DDBJ whole genome shotgun (WGS) entry which is preliminary data.</text>
</comment>
<evidence type="ECO:0000256" key="1">
    <source>
        <dbReference type="ARBA" id="ARBA00022741"/>
    </source>
</evidence>
<dbReference type="GO" id="GO:0016887">
    <property type="term" value="F:ATP hydrolysis activity"/>
    <property type="evidence" value="ECO:0007669"/>
    <property type="project" value="InterPro"/>
</dbReference>
<feature type="domain" description="ABC transporter" evidence="3">
    <location>
        <begin position="7"/>
        <end position="232"/>
    </location>
</feature>
<dbReference type="SUPFAM" id="SSF52540">
    <property type="entry name" value="P-loop containing nucleoside triphosphate hydrolases"/>
    <property type="match status" value="1"/>
</dbReference>
<keyword evidence="1" id="KW-0547">Nucleotide-binding</keyword>
<dbReference type="OrthoDB" id="9781337at2"/>
<name>A0A2T3W9S1_9DEIO</name>
<dbReference type="GO" id="GO:0005524">
    <property type="term" value="F:ATP binding"/>
    <property type="evidence" value="ECO:0007669"/>
    <property type="project" value="UniProtKB-KW"/>
</dbReference>
<dbReference type="Pfam" id="PF00005">
    <property type="entry name" value="ABC_tran"/>
    <property type="match status" value="1"/>
</dbReference>
<evidence type="ECO:0000259" key="3">
    <source>
        <dbReference type="PROSITE" id="PS50893"/>
    </source>
</evidence>
<gene>
    <name evidence="4" type="ORF">C8263_05250</name>
</gene>
<dbReference type="CDD" id="cd03230">
    <property type="entry name" value="ABC_DR_subfamily_A"/>
    <property type="match status" value="1"/>
</dbReference>
<dbReference type="InterPro" id="IPR003439">
    <property type="entry name" value="ABC_transporter-like_ATP-bd"/>
</dbReference>
<dbReference type="SMART" id="SM00382">
    <property type="entry name" value="AAA"/>
    <property type="match status" value="1"/>
</dbReference>
<dbReference type="AlphaFoldDB" id="A0A2T3W9S1"/>
<accession>A0A2T3W9S1</accession>
<evidence type="ECO:0000256" key="2">
    <source>
        <dbReference type="ARBA" id="ARBA00022840"/>
    </source>
</evidence>
<dbReference type="InterPro" id="IPR027417">
    <property type="entry name" value="P-loop_NTPase"/>
</dbReference>
<protein>
    <submittedName>
        <fullName evidence="4">ABC transporter ATP-binding protein</fullName>
    </submittedName>
</protein>
<dbReference type="InterPro" id="IPR003593">
    <property type="entry name" value="AAA+_ATPase"/>
</dbReference>
<dbReference type="PANTHER" id="PTHR43158:SF10">
    <property type="entry name" value="ABC TRANSPORTER ATP-BINDING PROTEIN YTRB"/>
    <property type="match status" value="1"/>
</dbReference>
<evidence type="ECO:0000313" key="4">
    <source>
        <dbReference type="EMBL" id="PTA68660.1"/>
    </source>
</evidence>
<dbReference type="RefSeq" id="WP_107137080.1">
    <property type="nucleotide sequence ID" value="NZ_PYSV01000004.1"/>
</dbReference>
<keyword evidence="5" id="KW-1185">Reference proteome</keyword>
<dbReference type="Gene3D" id="3.40.50.300">
    <property type="entry name" value="P-loop containing nucleotide triphosphate hydrolases"/>
    <property type="match status" value="1"/>
</dbReference>